<keyword evidence="5" id="KW-1185">Reference proteome</keyword>
<dbReference type="SUPFAM" id="SSF46894">
    <property type="entry name" value="C-terminal effector domain of the bipartite response regulators"/>
    <property type="match status" value="1"/>
</dbReference>
<dbReference type="InterPro" id="IPR036388">
    <property type="entry name" value="WH-like_DNA-bd_sf"/>
</dbReference>
<evidence type="ECO:0000259" key="3">
    <source>
        <dbReference type="PROSITE" id="PS51755"/>
    </source>
</evidence>
<proteinExistence type="predicted"/>
<evidence type="ECO:0000256" key="1">
    <source>
        <dbReference type="ARBA" id="ARBA00023125"/>
    </source>
</evidence>
<accession>A0ABT3VI09</accession>
<name>A0ABT3VI09_9BURK</name>
<gene>
    <name evidence="4" type="ORF">OSH09_02950</name>
</gene>
<dbReference type="EMBL" id="JAPKNA010000001">
    <property type="protein sequence ID" value="MCX5463127.1"/>
    <property type="molecule type" value="Genomic_DNA"/>
</dbReference>
<comment type="caution">
    <text evidence="4">The sequence shown here is derived from an EMBL/GenBank/DDBJ whole genome shotgun (WGS) entry which is preliminary data.</text>
</comment>
<dbReference type="SMART" id="SM00862">
    <property type="entry name" value="Trans_reg_C"/>
    <property type="match status" value="1"/>
</dbReference>
<organism evidence="4 5">
    <name type="scientific">Alcaligenes parafaecalis</name>
    <dbReference type="NCBI Taxonomy" id="171260"/>
    <lineage>
        <taxon>Bacteria</taxon>
        <taxon>Pseudomonadati</taxon>
        <taxon>Pseudomonadota</taxon>
        <taxon>Betaproteobacteria</taxon>
        <taxon>Burkholderiales</taxon>
        <taxon>Alcaligenaceae</taxon>
        <taxon>Alcaligenes</taxon>
    </lineage>
</organism>
<dbReference type="Proteomes" id="UP001209916">
    <property type="component" value="Unassembled WGS sequence"/>
</dbReference>
<dbReference type="Pfam" id="PF00486">
    <property type="entry name" value="Trans_reg_C"/>
    <property type="match status" value="1"/>
</dbReference>
<protein>
    <submittedName>
        <fullName evidence="4">Winged helix-turn-helix domain-containing protein</fullName>
    </submittedName>
</protein>
<keyword evidence="1 2" id="KW-0238">DNA-binding</keyword>
<reference evidence="4 5" key="1">
    <citation type="submission" date="2022-11" db="EMBL/GenBank/DDBJ databases">
        <title>Biodiversity and phylogenetic relationships of bacteria.</title>
        <authorList>
            <person name="Machado R.A.R."/>
            <person name="Bhat A."/>
            <person name="Loulou A."/>
            <person name="Kallel S."/>
        </authorList>
    </citation>
    <scope>NUCLEOTIDE SEQUENCE [LARGE SCALE GENOMIC DNA]</scope>
    <source>
        <strain evidence="4 5">DSM 13975</strain>
    </source>
</reference>
<dbReference type="Gene3D" id="1.10.10.10">
    <property type="entry name" value="Winged helix-like DNA-binding domain superfamily/Winged helix DNA-binding domain"/>
    <property type="match status" value="1"/>
</dbReference>
<feature type="domain" description="OmpR/PhoB-type" evidence="3">
    <location>
        <begin position="150"/>
        <end position="250"/>
    </location>
</feature>
<evidence type="ECO:0000313" key="5">
    <source>
        <dbReference type="Proteomes" id="UP001209916"/>
    </source>
</evidence>
<dbReference type="RefSeq" id="WP_266120091.1">
    <property type="nucleotide sequence ID" value="NZ_JAPKNA010000001.1"/>
</dbReference>
<feature type="DNA-binding region" description="OmpR/PhoB-type" evidence="2">
    <location>
        <begin position="150"/>
        <end position="250"/>
    </location>
</feature>
<dbReference type="InterPro" id="IPR016032">
    <property type="entry name" value="Sig_transdc_resp-reg_C-effctor"/>
</dbReference>
<evidence type="ECO:0000256" key="2">
    <source>
        <dbReference type="PROSITE-ProRule" id="PRU01091"/>
    </source>
</evidence>
<dbReference type="CDD" id="cd00383">
    <property type="entry name" value="trans_reg_C"/>
    <property type="match status" value="1"/>
</dbReference>
<evidence type="ECO:0000313" key="4">
    <source>
        <dbReference type="EMBL" id="MCX5463127.1"/>
    </source>
</evidence>
<dbReference type="PROSITE" id="PS51755">
    <property type="entry name" value="OMPR_PHOB"/>
    <property type="match status" value="1"/>
</dbReference>
<dbReference type="InterPro" id="IPR001867">
    <property type="entry name" value="OmpR/PhoB-type_DNA-bd"/>
</dbReference>
<sequence>MFRIEKIILLFDDNDLIQRLATDFSLWGIPLRVLQERSAAELCLDSAEPGELMMMCSHKQELLRDVGCLRAQSPTIGIVVLRVDEMLSSVHSGFLMLAGADICLDQRAQSMEVLASIQALRRRELALKAKYLESRDKALLPAPVEFNANDFRLTHGPICGWSLLEDGWRLMTPGSHAVALTGAERRVMRVLLEVSPEPVTREKLFSDKEEGQPTSRYIDVVVSRLKRKVALHGERLPIRSVWGVGYVFAAD</sequence>